<dbReference type="AlphaFoldDB" id="A0A6G1E585"/>
<dbReference type="EMBL" id="SPHZ02000005">
    <property type="protein sequence ID" value="KAF0919103.1"/>
    <property type="molecule type" value="Genomic_DNA"/>
</dbReference>
<evidence type="ECO:0000313" key="2">
    <source>
        <dbReference type="Proteomes" id="UP000479710"/>
    </source>
</evidence>
<comment type="caution">
    <text evidence="1">The sequence shown here is derived from an EMBL/GenBank/DDBJ whole genome shotgun (WGS) entry which is preliminary data.</text>
</comment>
<dbReference type="Proteomes" id="UP000479710">
    <property type="component" value="Unassembled WGS sequence"/>
</dbReference>
<protein>
    <submittedName>
        <fullName evidence="1">Uncharacterized protein</fullName>
    </submittedName>
</protein>
<sequence>MADINPVSQICIRIRESSLKRETKRGGRGASQEKRTYLITDATFSLRRRARSICRLCHHLCHFLGRDLAAPEPPRRQQG</sequence>
<proteinExistence type="predicted"/>
<name>A0A6G1E585_9ORYZ</name>
<keyword evidence="2" id="KW-1185">Reference proteome</keyword>
<reference evidence="1 2" key="1">
    <citation type="submission" date="2019-11" db="EMBL/GenBank/DDBJ databases">
        <title>Whole genome sequence of Oryza granulata.</title>
        <authorList>
            <person name="Li W."/>
        </authorList>
    </citation>
    <scope>NUCLEOTIDE SEQUENCE [LARGE SCALE GENOMIC DNA]</scope>
    <source>
        <strain evidence="2">cv. Menghai</strain>
        <tissue evidence="1">Leaf</tissue>
    </source>
</reference>
<organism evidence="1 2">
    <name type="scientific">Oryza meyeriana var. granulata</name>
    <dbReference type="NCBI Taxonomy" id="110450"/>
    <lineage>
        <taxon>Eukaryota</taxon>
        <taxon>Viridiplantae</taxon>
        <taxon>Streptophyta</taxon>
        <taxon>Embryophyta</taxon>
        <taxon>Tracheophyta</taxon>
        <taxon>Spermatophyta</taxon>
        <taxon>Magnoliopsida</taxon>
        <taxon>Liliopsida</taxon>
        <taxon>Poales</taxon>
        <taxon>Poaceae</taxon>
        <taxon>BOP clade</taxon>
        <taxon>Oryzoideae</taxon>
        <taxon>Oryzeae</taxon>
        <taxon>Oryzinae</taxon>
        <taxon>Oryza</taxon>
        <taxon>Oryza meyeriana</taxon>
    </lineage>
</organism>
<accession>A0A6G1E585</accession>
<gene>
    <name evidence="1" type="ORF">E2562_028389</name>
</gene>
<evidence type="ECO:0000313" key="1">
    <source>
        <dbReference type="EMBL" id="KAF0919103.1"/>
    </source>
</evidence>